<dbReference type="PANTHER" id="PTHR30163:SF8">
    <property type="entry name" value="LYTIC MUREIN TRANSGLYCOSYLASE"/>
    <property type="match status" value="1"/>
</dbReference>
<organism evidence="2 3">
    <name type="scientific">Saccharopolyspora rosea</name>
    <dbReference type="NCBI Taxonomy" id="524884"/>
    <lineage>
        <taxon>Bacteria</taxon>
        <taxon>Bacillati</taxon>
        <taxon>Actinomycetota</taxon>
        <taxon>Actinomycetes</taxon>
        <taxon>Pseudonocardiales</taxon>
        <taxon>Pseudonocardiaceae</taxon>
        <taxon>Saccharopolyspora</taxon>
    </lineage>
</organism>
<dbReference type="PANTHER" id="PTHR30163">
    <property type="entry name" value="MEMBRANE-BOUND LYTIC MUREIN TRANSGLYCOSYLASE B"/>
    <property type="match status" value="1"/>
</dbReference>
<feature type="compositionally biased region" description="Pro residues" evidence="1">
    <location>
        <begin position="332"/>
        <end position="356"/>
    </location>
</feature>
<sequence>MTARRKHQGRRETARMRPVRPGRWKPRTWIATTALTPILLLAAALAAASGTFLTGPPRPGPAPPSPEDPRDLGATGQLPRDIRLSPELLDQAGNPRELATGAGPEADLPNGRLDIPRPVLDAYIGAASVLSRTDPQCGLDWSVLAAIGRVESGHARGGKVDVMGTTVTAILGPRLSGAPGVAAVPDTDAGRLDGDPVWDRAVGPMQFLPATWAKYAVNAHGEGPPSPHNVNDAALAAGRYLCDGSGDLRNPRDLAAAVFRYNHSDNYVRTVLIWASAYARGVTPTPAELAPEVGDVLRGERVSSDPGALAAAPGAPHPAAPPSAAPPLAAAPAPPPAGAPRPSAPPPSAPAPPTGSAPPNSTSRPTSTGTRPPSSPPSSAPPSGGAPPSAGTSHPGVPPSSTPPRSEPPASSGSPATPSTPTLPGAPAWPDATTPPSTPAVPSTPTPPSTQAPPSSETSPGTRTSPSTSVPPSEPGPTSTRGTTSDRPRTSGPTARTCDPGALALGEFSRTPRSGGALAPGTGDPGTLHGGETVYVNSTGGELVPCTVEM</sequence>
<protein>
    <submittedName>
        <fullName evidence="2">Lytic transglycosylase</fullName>
    </submittedName>
</protein>
<dbReference type="Proteomes" id="UP001597018">
    <property type="component" value="Unassembled WGS sequence"/>
</dbReference>
<feature type="compositionally biased region" description="Pro residues" evidence="1">
    <location>
        <begin position="56"/>
        <end position="66"/>
    </location>
</feature>
<proteinExistence type="predicted"/>
<feature type="compositionally biased region" description="Low complexity" evidence="1">
    <location>
        <begin position="452"/>
        <end position="480"/>
    </location>
</feature>
<evidence type="ECO:0000256" key="1">
    <source>
        <dbReference type="SAM" id="MobiDB-lite"/>
    </source>
</evidence>
<dbReference type="EMBL" id="JBHTIW010000002">
    <property type="protein sequence ID" value="MFD0919152.1"/>
    <property type="molecule type" value="Genomic_DNA"/>
</dbReference>
<feature type="compositionally biased region" description="Low complexity" evidence="1">
    <location>
        <begin position="357"/>
        <end position="372"/>
    </location>
</feature>
<feature type="region of interest" description="Disordered" evidence="1">
    <location>
        <begin position="300"/>
        <end position="529"/>
    </location>
</feature>
<feature type="compositionally biased region" description="Pro residues" evidence="1">
    <location>
        <begin position="436"/>
        <end position="451"/>
    </location>
</feature>
<feature type="compositionally biased region" description="Low complexity" evidence="1">
    <location>
        <begin position="408"/>
        <end position="435"/>
    </location>
</feature>
<dbReference type="SUPFAM" id="SSF53955">
    <property type="entry name" value="Lysozyme-like"/>
    <property type="match status" value="1"/>
</dbReference>
<gene>
    <name evidence="2" type="ORF">ACFQ16_05295</name>
</gene>
<feature type="compositionally biased region" description="Pro residues" evidence="1">
    <location>
        <begin position="396"/>
        <end position="407"/>
    </location>
</feature>
<reference evidence="3" key="1">
    <citation type="journal article" date="2019" name="Int. J. Syst. Evol. Microbiol.">
        <title>The Global Catalogue of Microorganisms (GCM) 10K type strain sequencing project: providing services to taxonomists for standard genome sequencing and annotation.</title>
        <authorList>
            <consortium name="The Broad Institute Genomics Platform"/>
            <consortium name="The Broad Institute Genome Sequencing Center for Infectious Disease"/>
            <person name="Wu L."/>
            <person name="Ma J."/>
        </authorList>
    </citation>
    <scope>NUCLEOTIDE SEQUENCE [LARGE SCALE GENOMIC DNA]</scope>
    <source>
        <strain evidence="3">CCUG 56401</strain>
    </source>
</reference>
<dbReference type="InterPro" id="IPR043426">
    <property type="entry name" value="MltB-like"/>
</dbReference>
<dbReference type="CDD" id="cd13399">
    <property type="entry name" value="Slt35-like"/>
    <property type="match status" value="1"/>
</dbReference>
<dbReference type="RefSeq" id="WP_263250992.1">
    <property type="nucleotide sequence ID" value="NZ_BAABLT010000033.1"/>
</dbReference>
<dbReference type="InterPro" id="IPR023346">
    <property type="entry name" value="Lysozyme-like_dom_sf"/>
</dbReference>
<feature type="compositionally biased region" description="Low complexity" evidence="1">
    <location>
        <begin position="381"/>
        <end position="393"/>
    </location>
</feature>
<feature type="region of interest" description="Disordered" evidence="1">
    <location>
        <begin position="52"/>
        <end position="112"/>
    </location>
</feature>
<evidence type="ECO:0000313" key="2">
    <source>
        <dbReference type="EMBL" id="MFD0919152.1"/>
    </source>
</evidence>
<evidence type="ECO:0000313" key="3">
    <source>
        <dbReference type="Proteomes" id="UP001597018"/>
    </source>
</evidence>
<feature type="region of interest" description="Disordered" evidence="1">
    <location>
        <begin position="1"/>
        <end position="21"/>
    </location>
</feature>
<keyword evidence="3" id="KW-1185">Reference proteome</keyword>
<accession>A0ABW3FSB4</accession>
<dbReference type="Gene3D" id="1.10.530.10">
    <property type="match status" value="1"/>
</dbReference>
<feature type="compositionally biased region" description="Pro residues" evidence="1">
    <location>
        <begin position="315"/>
        <end position="325"/>
    </location>
</feature>
<name>A0ABW3FSB4_9PSEU</name>
<comment type="caution">
    <text evidence="2">The sequence shown here is derived from an EMBL/GenBank/DDBJ whole genome shotgun (WGS) entry which is preliminary data.</text>
</comment>